<keyword evidence="2" id="KW-0732">Signal</keyword>
<evidence type="ECO:0000313" key="3">
    <source>
        <dbReference type="EMBL" id="NWK55643.1"/>
    </source>
</evidence>
<keyword evidence="4" id="KW-1185">Reference proteome</keyword>
<dbReference type="RefSeq" id="WP_178932190.1">
    <property type="nucleotide sequence ID" value="NZ_JACBAZ010000003.1"/>
</dbReference>
<keyword evidence="1" id="KW-0812">Transmembrane</keyword>
<dbReference type="AlphaFoldDB" id="A0A851GDL4"/>
<dbReference type="EMBL" id="JACBAZ010000003">
    <property type="protein sequence ID" value="NWK55643.1"/>
    <property type="molecule type" value="Genomic_DNA"/>
</dbReference>
<feature type="signal peptide" evidence="2">
    <location>
        <begin position="1"/>
        <end position="20"/>
    </location>
</feature>
<dbReference type="PROSITE" id="PS51257">
    <property type="entry name" value="PROKAR_LIPOPROTEIN"/>
    <property type="match status" value="1"/>
</dbReference>
<proteinExistence type="predicted"/>
<dbReference type="Proteomes" id="UP000557872">
    <property type="component" value="Unassembled WGS sequence"/>
</dbReference>
<evidence type="ECO:0000256" key="1">
    <source>
        <dbReference type="SAM" id="Phobius"/>
    </source>
</evidence>
<name>A0A851GDL4_9BACT</name>
<organism evidence="3 4">
    <name type="scientific">Oceaniferula marina</name>
    <dbReference type="NCBI Taxonomy" id="2748318"/>
    <lineage>
        <taxon>Bacteria</taxon>
        <taxon>Pseudomonadati</taxon>
        <taxon>Verrucomicrobiota</taxon>
        <taxon>Verrucomicrobiia</taxon>
        <taxon>Verrucomicrobiales</taxon>
        <taxon>Verrucomicrobiaceae</taxon>
        <taxon>Oceaniferula</taxon>
    </lineage>
</organism>
<evidence type="ECO:0000256" key="2">
    <source>
        <dbReference type="SAM" id="SignalP"/>
    </source>
</evidence>
<reference evidence="3 4" key="1">
    <citation type="submission" date="2020-07" db="EMBL/GenBank/DDBJ databases">
        <title>Roseicoccus Jingziensis gen. nov., sp. nov., isolated from coastal seawater.</title>
        <authorList>
            <person name="Feng X."/>
        </authorList>
    </citation>
    <scope>NUCLEOTIDE SEQUENCE [LARGE SCALE GENOMIC DNA]</scope>
    <source>
        <strain evidence="3 4">N1E253</strain>
    </source>
</reference>
<protein>
    <submittedName>
        <fullName evidence="3">Uncharacterized protein</fullName>
    </submittedName>
</protein>
<sequence>MRFLPYTLLPLLLVSCGSSAKSHTTKPVDLKPVGNAVEFFSICMVVAVIVVALTAIILAARGGDDR</sequence>
<keyword evidence="1" id="KW-0472">Membrane</keyword>
<feature type="transmembrane region" description="Helical" evidence="1">
    <location>
        <begin position="36"/>
        <end position="60"/>
    </location>
</feature>
<accession>A0A851GDL4</accession>
<keyword evidence="1" id="KW-1133">Transmembrane helix</keyword>
<comment type="caution">
    <text evidence="3">The sequence shown here is derived from an EMBL/GenBank/DDBJ whole genome shotgun (WGS) entry which is preliminary data.</text>
</comment>
<evidence type="ECO:0000313" key="4">
    <source>
        <dbReference type="Proteomes" id="UP000557872"/>
    </source>
</evidence>
<feature type="chain" id="PRO_5032786925" evidence="2">
    <location>
        <begin position="21"/>
        <end position="66"/>
    </location>
</feature>
<gene>
    <name evidence="3" type="ORF">HW115_08470</name>
</gene>